<dbReference type="Proteomes" id="UP001142291">
    <property type="component" value="Unassembled WGS sequence"/>
</dbReference>
<evidence type="ECO:0000313" key="1">
    <source>
        <dbReference type="EMBL" id="GLJ95421.1"/>
    </source>
</evidence>
<dbReference type="EMBL" id="BSER01000009">
    <property type="protein sequence ID" value="GLJ95421.1"/>
    <property type="molecule type" value="Genomic_DNA"/>
</dbReference>
<dbReference type="AlphaFoldDB" id="A0A9W6HLJ8"/>
<reference evidence="1" key="1">
    <citation type="journal article" date="2014" name="Int. J. Syst. Evol. Microbiol.">
        <title>Complete genome sequence of Corynebacterium casei LMG S-19264T (=DSM 44701T), isolated from a smear-ripened cheese.</title>
        <authorList>
            <consortium name="US DOE Joint Genome Institute (JGI-PGF)"/>
            <person name="Walter F."/>
            <person name="Albersmeier A."/>
            <person name="Kalinowski J."/>
            <person name="Ruckert C."/>
        </authorList>
    </citation>
    <scope>NUCLEOTIDE SEQUENCE</scope>
    <source>
        <strain evidence="1">VKM Ac-1940</strain>
    </source>
</reference>
<sequence length="152" mass="16732">MDWLAASGVVATLLAAAATVWAVVYQQRSAATRVQHSLEQSRLSLEQSRQQLDVYQAMVIRYVLETTAPDAQAASFEQSEAAATPAAYEPQSHPFSAAELAQYKQDIQELAQINGRAAMLHGLELAAFLEMHRHVRDRVEMFLDRAESASTG</sequence>
<proteinExistence type="predicted"/>
<keyword evidence="2" id="KW-1185">Reference proteome</keyword>
<protein>
    <submittedName>
        <fullName evidence="1">Uncharacterized protein</fullName>
    </submittedName>
</protein>
<accession>A0A9W6HLJ8</accession>
<dbReference type="RefSeq" id="WP_204964069.1">
    <property type="nucleotide sequence ID" value="NZ_BAAAUR010000001.1"/>
</dbReference>
<organism evidence="1 2">
    <name type="scientific">Microbacterium dextranolyticum</name>
    <dbReference type="NCBI Taxonomy" id="36806"/>
    <lineage>
        <taxon>Bacteria</taxon>
        <taxon>Bacillati</taxon>
        <taxon>Actinomycetota</taxon>
        <taxon>Actinomycetes</taxon>
        <taxon>Micrococcales</taxon>
        <taxon>Microbacteriaceae</taxon>
        <taxon>Microbacterium</taxon>
    </lineage>
</organism>
<name>A0A9W6HLJ8_9MICO</name>
<gene>
    <name evidence="1" type="ORF">GCM10017591_14840</name>
</gene>
<evidence type="ECO:0000313" key="2">
    <source>
        <dbReference type="Proteomes" id="UP001142291"/>
    </source>
</evidence>
<reference evidence="1" key="2">
    <citation type="submission" date="2023-01" db="EMBL/GenBank/DDBJ databases">
        <authorList>
            <person name="Sun Q."/>
            <person name="Evtushenko L."/>
        </authorList>
    </citation>
    <scope>NUCLEOTIDE SEQUENCE</scope>
    <source>
        <strain evidence="1">VKM Ac-1940</strain>
    </source>
</reference>
<comment type="caution">
    <text evidence="1">The sequence shown here is derived from an EMBL/GenBank/DDBJ whole genome shotgun (WGS) entry which is preliminary data.</text>
</comment>